<evidence type="ECO:0000313" key="2">
    <source>
        <dbReference type="Proteomes" id="UP000499080"/>
    </source>
</evidence>
<proteinExistence type="predicted"/>
<accession>A0A4Y2Q1P4</accession>
<reference evidence="1 2" key="1">
    <citation type="journal article" date="2019" name="Sci. Rep.">
        <title>Orb-weaving spider Araneus ventricosus genome elucidates the spidroin gene catalogue.</title>
        <authorList>
            <person name="Kono N."/>
            <person name="Nakamura H."/>
            <person name="Ohtoshi R."/>
            <person name="Moran D.A.P."/>
            <person name="Shinohara A."/>
            <person name="Yoshida Y."/>
            <person name="Fujiwara M."/>
            <person name="Mori M."/>
            <person name="Tomita M."/>
            <person name="Arakawa K."/>
        </authorList>
    </citation>
    <scope>NUCLEOTIDE SEQUENCE [LARGE SCALE GENOMIC DNA]</scope>
</reference>
<dbReference type="EMBL" id="BGPR01012658">
    <property type="protein sequence ID" value="GBN57063.1"/>
    <property type="molecule type" value="Genomic_DNA"/>
</dbReference>
<name>A0A4Y2Q1P4_ARAVE</name>
<protein>
    <submittedName>
        <fullName evidence="1">Uncharacterized protein</fullName>
    </submittedName>
</protein>
<gene>
    <name evidence="1" type="ORF">AVEN_195159_1</name>
</gene>
<keyword evidence="2" id="KW-1185">Reference proteome</keyword>
<dbReference type="Proteomes" id="UP000499080">
    <property type="component" value="Unassembled WGS sequence"/>
</dbReference>
<comment type="caution">
    <text evidence="1">The sequence shown here is derived from an EMBL/GenBank/DDBJ whole genome shotgun (WGS) entry which is preliminary data.</text>
</comment>
<organism evidence="1 2">
    <name type="scientific">Araneus ventricosus</name>
    <name type="common">Orbweaver spider</name>
    <name type="synonym">Epeira ventricosa</name>
    <dbReference type="NCBI Taxonomy" id="182803"/>
    <lineage>
        <taxon>Eukaryota</taxon>
        <taxon>Metazoa</taxon>
        <taxon>Ecdysozoa</taxon>
        <taxon>Arthropoda</taxon>
        <taxon>Chelicerata</taxon>
        <taxon>Arachnida</taxon>
        <taxon>Araneae</taxon>
        <taxon>Araneomorphae</taxon>
        <taxon>Entelegynae</taxon>
        <taxon>Araneoidea</taxon>
        <taxon>Araneidae</taxon>
        <taxon>Araneus</taxon>
    </lineage>
</organism>
<evidence type="ECO:0000313" key="1">
    <source>
        <dbReference type="EMBL" id="GBN57063.1"/>
    </source>
</evidence>
<dbReference type="AlphaFoldDB" id="A0A4Y2Q1P4"/>
<sequence length="93" mass="10133">MIGEIESSIPFPLNGRPFISNLYPKGSLNNNSPNCLLPAFGTVTGRNPPHSYRSCMAGYGRLRSQRVKGPFNDHSSNCLLAPFGTSTCRNPPH</sequence>